<accession>A0AAV7LBU1</accession>
<name>A0AAV7LBU1_PLEWA</name>
<comment type="caution">
    <text evidence="1">The sequence shown here is derived from an EMBL/GenBank/DDBJ whole genome shotgun (WGS) entry which is preliminary data.</text>
</comment>
<organism evidence="1 2">
    <name type="scientific">Pleurodeles waltl</name>
    <name type="common">Iberian ribbed newt</name>
    <dbReference type="NCBI Taxonomy" id="8319"/>
    <lineage>
        <taxon>Eukaryota</taxon>
        <taxon>Metazoa</taxon>
        <taxon>Chordata</taxon>
        <taxon>Craniata</taxon>
        <taxon>Vertebrata</taxon>
        <taxon>Euteleostomi</taxon>
        <taxon>Amphibia</taxon>
        <taxon>Batrachia</taxon>
        <taxon>Caudata</taxon>
        <taxon>Salamandroidea</taxon>
        <taxon>Salamandridae</taxon>
        <taxon>Pleurodelinae</taxon>
        <taxon>Pleurodeles</taxon>
    </lineage>
</organism>
<dbReference type="Proteomes" id="UP001066276">
    <property type="component" value="Chromosome 12"/>
</dbReference>
<gene>
    <name evidence="1" type="ORF">NDU88_005188</name>
</gene>
<protein>
    <submittedName>
        <fullName evidence="1">Uncharacterized protein</fullName>
    </submittedName>
</protein>
<evidence type="ECO:0000313" key="1">
    <source>
        <dbReference type="EMBL" id="KAJ1085055.1"/>
    </source>
</evidence>
<proteinExistence type="predicted"/>
<keyword evidence="2" id="KW-1185">Reference proteome</keyword>
<evidence type="ECO:0000313" key="2">
    <source>
        <dbReference type="Proteomes" id="UP001066276"/>
    </source>
</evidence>
<dbReference type="EMBL" id="JANPWB010000016">
    <property type="protein sequence ID" value="KAJ1085055.1"/>
    <property type="molecule type" value="Genomic_DNA"/>
</dbReference>
<sequence length="204" mass="23488">MSAAIKHQADKQDIQVDLLNIMDKYIVSIDLKLQTLNDLIHQAQEHTYMQQAVCNSTTSGDKPQVISSILNQILLKVRSQALNTKERFRVLELEEREEKNVIMETSPREPLIPISLQKEGMQSPEGINPPHKEAHYIGKTSRVQAPPRQWKQTPFTVLHKVRRPKKLKGKEEAEKSTEKRKYCPAEKYMATLRTMKTAVLAKHQ</sequence>
<dbReference type="AlphaFoldDB" id="A0AAV7LBU1"/>
<reference evidence="1" key="1">
    <citation type="journal article" date="2022" name="bioRxiv">
        <title>Sequencing and chromosome-scale assembly of the giantPleurodeles waltlgenome.</title>
        <authorList>
            <person name="Brown T."/>
            <person name="Elewa A."/>
            <person name="Iarovenko S."/>
            <person name="Subramanian E."/>
            <person name="Araus A.J."/>
            <person name="Petzold A."/>
            <person name="Susuki M."/>
            <person name="Suzuki K.-i.T."/>
            <person name="Hayashi T."/>
            <person name="Toyoda A."/>
            <person name="Oliveira C."/>
            <person name="Osipova E."/>
            <person name="Leigh N.D."/>
            <person name="Simon A."/>
            <person name="Yun M.H."/>
        </authorList>
    </citation>
    <scope>NUCLEOTIDE SEQUENCE</scope>
    <source>
        <strain evidence="1">20211129_DDA</strain>
        <tissue evidence="1">Liver</tissue>
    </source>
</reference>